<evidence type="ECO:0000256" key="1">
    <source>
        <dbReference type="ARBA" id="ARBA00001033"/>
    </source>
</evidence>
<dbReference type="PANTHER" id="PTHR20854:SF4">
    <property type="entry name" value="INOSITOL-1-MONOPHOSPHATASE-RELATED"/>
    <property type="match status" value="1"/>
</dbReference>
<comment type="similarity">
    <text evidence="4 9">Belongs to the inositol monophosphatase superfamily.</text>
</comment>
<dbReference type="CDD" id="cd01639">
    <property type="entry name" value="IMPase"/>
    <property type="match status" value="1"/>
</dbReference>
<keyword evidence="6 9" id="KW-0378">Hydrolase</keyword>
<dbReference type="SUPFAM" id="SSF56655">
    <property type="entry name" value="Carbohydrate phosphatase"/>
    <property type="match status" value="1"/>
</dbReference>
<gene>
    <name evidence="10" type="ORF">NQ314_018361</name>
</gene>
<feature type="binding site" evidence="8">
    <location>
        <position position="227"/>
    </location>
    <ligand>
        <name>Mg(2+)</name>
        <dbReference type="ChEBI" id="CHEBI:18420"/>
        <label>1</label>
        <note>catalytic</note>
    </ligand>
</feature>
<dbReference type="GO" id="GO:0008934">
    <property type="term" value="F:inositol monophosphate 1-phosphatase activity"/>
    <property type="evidence" value="ECO:0007669"/>
    <property type="project" value="InterPro"/>
</dbReference>
<dbReference type="AlphaFoldDB" id="A0AAV8WRZ5"/>
<evidence type="ECO:0000256" key="5">
    <source>
        <dbReference type="ARBA" id="ARBA00022723"/>
    </source>
</evidence>
<keyword evidence="5 8" id="KW-0479">Metal-binding</keyword>
<dbReference type="Gene3D" id="3.40.190.80">
    <property type="match status" value="1"/>
</dbReference>
<feature type="binding site" evidence="8">
    <location>
        <position position="101"/>
    </location>
    <ligand>
        <name>Mg(2+)</name>
        <dbReference type="ChEBI" id="CHEBI:18420"/>
        <label>1</label>
        <note>catalytic</note>
    </ligand>
</feature>
<comment type="pathway">
    <text evidence="3 9">Polyol metabolism; myo-inositol biosynthesis; myo-inositol from D-glucose 6-phosphate: step 2/2.</text>
</comment>
<dbReference type="InterPro" id="IPR020552">
    <property type="entry name" value="Inositol_monoPase_Li-sen"/>
</dbReference>
<dbReference type="EC" id="3.1.3.25" evidence="9"/>
<dbReference type="PROSITE" id="PS00630">
    <property type="entry name" value="IMP_2"/>
    <property type="match status" value="1"/>
</dbReference>
<dbReference type="FunFam" id="3.40.190.80:FF:000002">
    <property type="entry name" value="Inositol-1-monophosphatase"/>
    <property type="match status" value="1"/>
</dbReference>
<name>A0AAV8WRZ5_9CUCU</name>
<dbReference type="PANTHER" id="PTHR20854">
    <property type="entry name" value="INOSITOL MONOPHOSPHATASE"/>
    <property type="match status" value="1"/>
</dbReference>
<reference evidence="10" key="1">
    <citation type="journal article" date="2023" name="Insect Mol. Biol.">
        <title>Genome sequencing provides insights into the evolution of gene families encoding plant cell wall-degrading enzymes in longhorned beetles.</title>
        <authorList>
            <person name="Shin N.R."/>
            <person name="Okamura Y."/>
            <person name="Kirsch R."/>
            <person name="Pauchet Y."/>
        </authorList>
    </citation>
    <scope>NUCLEOTIDE SEQUENCE</scope>
    <source>
        <strain evidence="10">RBIC_L_NR</strain>
    </source>
</reference>
<comment type="caution">
    <text evidence="10">The sequence shown here is derived from an EMBL/GenBank/DDBJ whole genome shotgun (WGS) entry which is preliminary data.</text>
</comment>
<comment type="catalytic activity">
    <reaction evidence="1 9">
        <text>a myo-inositol phosphate + H2O = myo-inositol + phosphate</text>
        <dbReference type="Rhea" id="RHEA:24056"/>
        <dbReference type="ChEBI" id="CHEBI:15377"/>
        <dbReference type="ChEBI" id="CHEBI:17268"/>
        <dbReference type="ChEBI" id="CHEBI:43474"/>
        <dbReference type="ChEBI" id="CHEBI:84139"/>
        <dbReference type="EC" id="3.1.3.25"/>
    </reaction>
</comment>
<dbReference type="GO" id="GO:0006020">
    <property type="term" value="P:inositol metabolic process"/>
    <property type="evidence" value="ECO:0007669"/>
    <property type="project" value="TreeGrafter"/>
</dbReference>
<dbReference type="InterPro" id="IPR020550">
    <property type="entry name" value="Inositol_monophosphatase_CS"/>
</dbReference>
<keyword evidence="7 8" id="KW-0460">Magnesium</keyword>
<comment type="cofactor">
    <cofactor evidence="2 8 9">
        <name>Mg(2+)</name>
        <dbReference type="ChEBI" id="CHEBI:18420"/>
    </cofactor>
</comment>
<dbReference type="EMBL" id="JANEYF010005154">
    <property type="protein sequence ID" value="KAJ8929002.1"/>
    <property type="molecule type" value="Genomic_DNA"/>
</dbReference>
<dbReference type="Gene3D" id="3.30.540.10">
    <property type="entry name" value="Fructose-1,6-Bisphosphatase, subunit A, domain 1"/>
    <property type="match status" value="1"/>
</dbReference>
<evidence type="ECO:0000256" key="8">
    <source>
        <dbReference type="PIRSR" id="PIRSR600760-2"/>
    </source>
</evidence>
<dbReference type="PRINTS" id="PR00378">
    <property type="entry name" value="LIIMPHPHTASE"/>
</dbReference>
<organism evidence="10 11">
    <name type="scientific">Rhamnusium bicolor</name>
    <dbReference type="NCBI Taxonomy" id="1586634"/>
    <lineage>
        <taxon>Eukaryota</taxon>
        <taxon>Metazoa</taxon>
        <taxon>Ecdysozoa</taxon>
        <taxon>Arthropoda</taxon>
        <taxon>Hexapoda</taxon>
        <taxon>Insecta</taxon>
        <taxon>Pterygota</taxon>
        <taxon>Neoptera</taxon>
        <taxon>Endopterygota</taxon>
        <taxon>Coleoptera</taxon>
        <taxon>Polyphaga</taxon>
        <taxon>Cucujiformia</taxon>
        <taxon>Chrysomeloidea</taxon>
        <taxon>Cerambycidae</taxon>
        <taxon>Lepturinae</taxon>
        <taxon>Rhagiini</taxon>
        <taxon>Rhamnusium</taxon>
    </lineage>
</organism>
<dbReference type="InterPro" id="IPR020583">
    <property type="entry name" value="Inositol_monoP_metal-BS"/>
</dbReference>
<evidence type="ECO:0000256" key="3">
    <source>
        <dbReference type="ARBA" id="ARBA00005152"/>
    </source>
</evidence>
<evidence type="ECO:0000256" key="2">
    <source>
        <dbReference type="ARBA" id="ARBA00001946"/>
    </source>
</evidence>
<evidence type="ECO:0000256" key="7">
    <source>
        <dbReference type="ARBA" id="ARBA00022842"/>
    </source>
</evidence>
<dbReference type="GO" id="GO:0007165">
    <property type="term" value="P:signal transduction"/>
    <property type="evidence" value="ECO:0007669"/>
    <property type="project" value="TreeGrafter"/>
</dbReference>
<dbReference type="GO" id="GO:0046872">
    <property type="term" value="F:metal ion binding"/>
    <property type="evidence" value="ECO:0007669"/>
    <property type="project" value="UniProtKB-KW"/>
</dbReference>
<feature type="binding site" evidence="8">
    <location>
        <position position="100"/>
    </location>
    <ligand>
        <name>Mg(2+)</name>
        <dbReference type="ChEBI" id="CHEBI:18420"/>
        <label>1</label>
        <note>catalytic</note>
    </ligand>
</feature>
<dbReference type="InterPro" id="IPR000760">
    <property type="entry name" value="Inositol_monophosphatase-like"/>
</dbReference>
<protein>
    <recommendedName>
        <fullName evidence="9">Inositol-1-monophosphatase</fullName>
        <ecNumber evidence="9">3.1.3.25</ecNumber>
    </recommendedName>
</protein>
<sequence>MSCQGVCEDYNIDLFYDTVLNLVKSAGELIQEKISSRNKFIEMKSNEIDLVTETDQQVEKLLIDGLSEEFPQHKFIGEESVSSGSQCCLTNVPTWIIDPIDGTMNFVHSFPHSCVSIALFINQKPEIGIIYNPMLNQLFTARRGKGAFLNGEPISVSGKTTLSDALIMMEFGTSRDPEKGTVVLENQKLLMPQVHGLRALGSAALDMAMVACGAADAYFEFGIHIWDIAAGELIVKEAGGIIMDPSGEK</sequence>
<proteinExistence type="inferred from homology"/>
<evidence type="ECO:0000313" key="10">
    <source>
        <dbReference type="EMBL" id="KAJ8929002.1"/>
    </source>
</evidence>
<evidence type="ECO:0000256" key="4">
    <source>
        <dbReference type="ARBA" id="ARBA00009759"/>
    </source>
</evidence>
<dbReference type="PRINTS" id="PR00377">
    <property type="entry name" value="IMPHPHTASES"/>
</dbReference>
<feature type="binding site" evidence="8">
    <location>
        <position position="98"/>
    </location>
    <ligand>
        <name>Mg(2+)</name>
        <dbReference type="ChEBI" id="CHEBI:18420"/>
        <label>1</label>
        <note>catalytic</note>
    </ligand>
</feature>
<evidence type="ECO:0000256" key="6">
    <source>
        <dbReference type="ARBA" id="ARBA00022801"/>
    </source>
</evidence>
<dbReference type="Proteomes" id="UP001162156">
    <property type="component" value="Unassembled WGS sequence"/>
</dbReference>
<dbReference type="PROSITE" id="PS00629">
    <property type="entry name" value="IMP_1"/>
    <property type="match status" value="1"/>
</dbReference>
<evidence type="ECO:0000313" key="11">
    <source>
        <dbReference type="Proteomes" id="UP001162156"/>
    </source>
</evidence>
<keyword evidence="11" id="KW-1185">Reference proteome</keyword>
<dbReference type="Pfam" id="PF00459">
    <property type="entry name" value="Inositol_P"/>
    <property type="match status" value="1"/>
</dbReference>
<feature type="binding site" evidence="8">
    <location>
        <position position="78"/>
    </location>
    <ligand>
        <name>Mg(2+)</name>
        <dbReference type="ChEBI" id="CHEBI:18420"/>
        <label>1</label>
        <note>catalytic</note>
    </ligand>
</feature>
<accession>A0AAV8WRZ5</accession>
<dbReference type="GO" id="GO:0046854">
    <property type="term" value="P:phosphatidylinositol phosphate biosynthetic process"/>
    <property type="evidence" value="ECO:0007669"/>
    <property type="project" value="InterPro"/>
</dbReference>
<evidence type="ECO:0000256" key="9">
    <source>
        <dbReference type="RuleBase" id="RU364068"/>
    </source>
</evidence>
<dbReference type="InterPro" id="IPR033942">
    <property type="entry name" value="IMPase"/>
</dbReference>
<dbReference type="FunFam" id="3.30.540.10:FF:000004">
    <property type="entry name" value="Inositol-1-monophosphatase"/>
    <property type="match status" value="1"/>
</dbReference>